<sequence length="95" mass="11245">MTDTFHIWYVGLSCCEEGPYCFWQRSKVIQGHQRSKSKNLVIAISRDRNDRYFSYLICRFVMLRGRTLLFLAEVKGHSRSPEVDVQKPCNRDISR</sequence>
<evidence type="ECO:0000313" key="2">
    <source>
        <dbReference type="Proteomes" id="UP001152320"/>
    </source>
</evidence>
<dbReference type="OrthoDB" id="1917519at2759"/>
<evidence type="ECO:0000313" key="1">
    <source>
        <dbReference type="EMBL" id="KAJ8041989.1"/>
    </source>
</evidence>
<dbReference type="AlphaFoldDB" id="A0A9Q1CCE0"/>
<organism evidence="1 2">
    <name type="scientific">Holothuria leucospilota</name>
    <name type="common">Black long sea cucumber</name>
    <name type="synonym">Mertensiothuria leucospilota</name>
    <dbReference type="NCBI Taxonomy" id="206669"/>
    <lineage>
        <taxon>Eukaryota</taxon>
        <taxon>Metazoa</taxon>
        <taxon>Echinodermata</taxon>
        <taxon>Eleutherozoa</taxon>
        <taxon>Echinozoa</taxon>
        <taxon>Holothuroidea</taxon>
        <taxon>Aspidochirotacea</taxon>
        <taxon>Aspidochirotida</taxon>
        <taxon>Holothuriidae</taxon>
        <taxon>Holothuria</taxon>
    </lineage>
</organism>
<keyword evidence="2" id="KW-1185">Reference proteome</keyword>
<proteinExistence type="predicted"/>
<gene>
    <name evidence="1" type="ORF">HOLleu_12945</name>
</gene>
<protein>
    <submittedName>
        <fullName evidence="1">Uncharacterized protein</fullName>
    </submittedName>
</protein>
<comment type="caution">
    <text evidence="1">The sequence shown here is derived from an EMBL/GenBank/DDBJ whole genome shotgun (WGS) entry which is preliminary data.</text>
</comment>
<accession>A0A9Q1CCE0</accession>
<name>A0A9Q1CCE0_HOLLE</name>
<dbReference type="Proteomes" id="UP001152320">
    <property type="component" value="Chromosome 5"/>
</dbReference>
<dbReference type="EMBL" id="JAIZAY010000005">
    <property type="protein sequence ID" value="KAJ8041989.1"/>
    <property type="molecule type" value="Genomic_DNA"/>
</dbReference>
<reference evidence="1" key="1">
    <citation type="submission" date="2021-10" db="EMBL/GenBank/DDBJ databases">
        <title>Tropical sea cucumber genome reveals ecological adaptation and Cuvierian tubules defense mechanism.</title>
        <authorList>
            <person name="Chen T."/>
        </authorList>
    </citation>
    <scope>NUCLEOTIDE SEQUENCE</scope>
    <source>
        <strain evidence="1">Nanhai2018</strain>
        <tissue evidence="1">Muscle</tissue>
    </source>
</reference>